<feature type="domain" description="2TM" evidence="2">
    <location>
        <begin position="16"/>
        <end position="95"/>
    </location>
</feature>
<name>A0ABX1QVX1_9FLAO</name>
<evidence type="ECO:0000313" key="4">
    <source>
        <dbReference type="Proteomes" id="UP000767947"/>
    </source>
</evidence>
<proteinExistence type="predicted"/>
<evidence type="ECO:0000256" key="1">
    <source>
        <dbReference type="SAM" id="Phobius"/>
    </source>
</evidence>
<gene>
    <name evidence="3" type="ORF">G6042_08220</name>
</gene>
<feature type="transmembrane region" description="Helical" evidence="1">
    <location>
        <begin position="53"/>
        <end position="81"/>
    </location>
</feature>
<keyword evidence="1" id="KW-1133">Transmembrane helix</keyword>
<keyword evidence="1" id="KW-0812">Transmembrane</keyword>
<sequence length="105" mass="12888">MEIVMEIKETEYERYQKAKKRVQEIKGFYSHLASYILVMIVLIFINLRYSPQYLWFVWTLLGWGIGLLVHAIMVFNIFTFIGKDWEEKKIKEFMDEEKSRDKYYE</sequence>
<dbReference type="EMBL" id="JAAMPT010000206">
    <property type="protein sequence ID" value="NMH25253.1"/>
    <property type="molecule type" value="Genomic_DNA"/>
</dbReference>
<comment type="caution">
    <text evidence="3">The sequence shown here is derived from an EMBL/GenBank/DDBJ whole genome shotgun (WGS) entry which is preliminary data.</text>
</comment>
<reference evidence="3 4" key="1">
    <citation type="submission" date="2020-02" db="EMBL/GenBank/DDBJ databases">
        <title>Flavobacterium sp. genome.</title>
        <authorList>
            <person name="Jung H.S."/>
            <person name="Baek J.H."/>
            <person name="Jeon C.O."/>
        </authorList>
    </citation>
    <scope>NUCLEOTIDE SEQUENCE [LARGE SCALE GENOMIC DNA]</scope>
    <source>
        <strain evidence="3 4">SE-s27</strain>
    </source>
</reference>
<dbReference type="Pfam" id="PF13239">
    <property type="entry name" value="2TM"/>
    <property type="match status" value="1"/>
</dbReference>
<evidence type="ECO:0000259" key="2">
    <source>
        <dbReference type="Pfam" id="PF13239"/>
    </source>
</evidence>
<dbReference type="Proteomes" id="UP000767947">
    <property type="component" value="Unassembled WGS sequence"/>
</dbReference>
<organism evidence="3 4">
    <name type="scientific">Flavobacterium solisilvae</name>
    <dbReference type="NCBI Taxonomy" id="1852019"/>
    <lineage>
        <taxon>Bacteria</taxon>
        <taxon>Pseudomonadati</taxon>
        <taxon>Bacteroidota</taxon>
        <taxon>Flavobacteriia</taxon>
        <taxon>Flavobacteriales</taxon>
        <taxon>Flavobacteriaceae</taxon>
        <taxon>Flavobacterium</taxon>
    </lineage>
</organism>
<accession>A0ABX1QVX1</accession>
<feature type="transmembrane region" description="Helical" evidence="1">
    <location>
        <begin position="27"/>
        <end position="47"/>
    </location>
</feature>
<dbReference type="InterPro" id="IPR025698">
    <property type="entry name" value="2TM_dom"/>
</dbReference>
<keyword evidence="1" id="KW-0472">Membrane</keyword>
<keyword evidence="4" id="KW-1185">Reference proteome</keyword>
<evidence type="ECO:0000313" key="3">
    <source>
        <dbReference type="EMBL" id="NMH25253.1"/>
    </source>
</evidence>
<protein>
    <submittedName>
        <fullName evidence="3">2TM domain-containing protein</fullName>
    </submittedName>
</protein>